<dbReference type="AlphaFoldDB" id="D8RUC1"/>
<dbReference type="Proteomes" id="UP000001514">
    <property type="component" value="Unassembled WGS sequence"/>
</dbReference>
<evidence type="ECO:0000256" key="2">
    <source>
        <dbReference type="SAM" id="MobiDB-lite"/>
    </source>
</evidence>
<dbReference type="eggNOG" id="ENOG502RYJY">
    <property type="taxonomic scope" value="Eukaryota"/>
</dbReference>
<feature type="coiled-coil region" evidence="1">
    <location>
        <begin position="95"/>
        <end position="122"/>
    </location>
</feature>
<dbReference type="InParanoid" id="D8RUC1"/>
<evidence type="ECO:0000313" key="4">
    <source>
        <dbReference type="Proteomes" id="UP000001514"/>
    </source>
</evidence>
<evidence type="ECO:0000313" key="3">
    <source>
        <dbReference type="EMBL" id="EFJ24380.1"/>
    </source>
</evidence>
<proteinExistence type="predicted"/>
<sequence length="124" mass="14348">MSWSSGGIHHQQSLQQQLRMPQQPMVQQQQPQLGAASNLLSQFHLFPLIEAIADATERGVRDQRVDDLVNELGNRFERCQQLLAPHAASSKPLTLRNQKMKLQEYENQLNLRREALSKYREMVE</sequence>
<dbReference type="STRING" id="88036.D8RUC1"/>
<evidence type="ECO:0000256" key="1">
    <source>
        <dbReference type="SAM" id="Coils"/>
    </source>
</evidence>
<accession>D8RUC1</accession>
<dbReference type="Gramene" id="EFJ24380">
    <property type="protein sequence ID" value="EFJ24380"/>
    <property type="gene ID" value="SELMODRAFT_442607"/>
</dbReference>
<reference evidence="3 4" key="1">
    <citation type="journal article" date="2011" name="Science">
        <title>The Selaginella genome identifies genetic changes associated with the evolution of vascular plants.</title>
        <authorList>
            <person name="Banks J.A."/>
            <person name="Nishiyama T."/>
            <person name="Hasebe M."/>
            <person name="Bowman J.L."/>
            <person name="Gribskov M."/>
            <person name="dePamphilis C."/>
            <person name="Albert V.A."/>
            <person name="Aono N."/>
            <person name="Aoyama T."/>
            <person name="Ambrose B.A."/>
            <person name="Ashton N.W."/>
            <person name="Axtell M.J."/>
            <person name="Barker E."/>
            <person name="Barker M.S."/>
            <person name="Bennetzen J.L."/>
            <person name="Bonawitz N.D."/>
            <person name="Chapple C."/>
            <person name="Cheng C."/>
            <person name="Correa L.G."/>
            <person name="Dacre M."/>
            <person name="DeBarry J."/>
            <person name="Dreyer I."/>
            <person name="Elias M."/>
            <person name="Engstrom E.M."/>
            <person name="Estelle M."/>
            <person name="Feng L."/>
            <person name="Finet C."/>
            <person name="Floyd S.K."/>
            <person name="Frommer W.B."/>
            <person name="Fujita T."/>
            <person name="Gramzow L."/>
            <person name="Gutensohn M."/>
            <person name="Harholt J."/>
            <person name="Hattori M."/>
            <person name="Heyl A."/>
            <person name="Hirai T."/>
            <person name="Hiwatashi Y."/>
            <person name="Ishikawa M."/>
            <person name="Iwata M."/>
            <person name="Karol K.G."/>
            <person name="Koehler B."/>
            <person name="Kolukisaoglu U."/>
            <person name="Kubo M."/>
            <person name="Kurata T."/>
            <person name="Lalonde S."/>
            <person name="Li K."/>
            <person name="Li Y."/>
            <person name="Litt A."/>
            <person name="Lyons E."/>
            <person name="Manning G."/>
            <person name="Maruyama T."/>
            <person name="Michael T.P."/>
            <person name="Mikami K."/>
            <person name="Miyazaki S."/>
            <person name="Morinaga S."/>
            <person name="Murata T."/>
            <person name="Mueller-Roeber B."/>
            <person name="Nelson D.R."/>
            <person name="Obara M."/>
            <person name="Oguri Y."/>
            <person name="Olmstead R.G."/>
            <person name="Onodera N."/>
            <person name="Petersen B.L."/>
            <person name="Pils B."/>
            <person name="Prigge M."/>
            <person name="Rensing S.A."/>
            <person name="Riano-Pachon D.M."/>
            <person name="Roberts A.W."/>
            <person name="Sato Y."/>
            <person name="Scheller H.V."/>
            <person name="Schulz B."/>
            <person name="Schulz C."/>
            <person name="Shakirov E.V."/>
            <person name="Shibagaki N."/>
            <person name="Shinohara N."/>
            <person name="Shippen D.E."/>
            <person name="Soerensen I."/>
            <person name="Sotooka R."/>
            <person name="Sugimoto N."/>
            <person name="Sugita M."/>
            <person name="Sumikawa N."/>
            <person name="Tanurdzic M."/>
            <person name="Theissen G."/>
            <person name="Ulvskov P."/>
            <person name="Wakazuki S."/>
            <person name="Weng J.K."/>
            <person name="Willats W.W."/>
            <person name="Wipf D."/>
            <person name="Wolf P.G."/>
            <person name="Yang L."/>
            <person name="Zimmer A.D."/>
            <person name="Zhu Q."/>
            <person name="Mitros T."/>
            <person name="Hellsten U."/>
            <person name="Loque D."/>
            <person name="Otillar R."/>
            <person name="Salamov A."/>
            <person name="Schmutz J."/>
            <person name="Shapiro H."/>
            <person name="Lindquist E."/>
            <person name="Lucas S."/>
            <person name="Rokhsar D."/>
            <person name="Grigoriev I.V."/>
        </authorList>
    </citation>
    <scope>NUCLEOTIDE SEQUENCE [LARGE SCALE GENOMIC DNA]</scope>
</reference>
<feature type="compositionally biased region" description="Low complexity" evidence="2">
    <location>
        <begin position="11"/>
        <end position="31"/>
    </location>
</feature>
<name>D8RUC1_SELML</name>
<organism evidence="4">
    <name type="scientific">Selaginella moellendorffii</name>
    <name type="common">Spikemoss</name>
    <dbReference type="NCBI Taxonomy" id="88036"/>
    <lineage>
        <taxon>Eukaryota</taxon>
        <taxon>Viridiplantae</taxon>
        <taxon>Streptophyta</taxon>
        <taxon>Embryophyta</taxon>
        <taxon>Tracheophyta</taxon>
        <taxon>Lycopodiopsida</taxon>
        <taxon>Selaginellales</taxon>
        <taxon>Selaginellaceae</taxon>
        <taxon>Selaginella</taxon>
    </lineage>
</organism>
<protein>
    <recommendedName>
        <fullName evidence="5">Mediator complex subunit 9</fullName>
    </recommendedName>
</protein>
<dbReference type="EMBL" id="GL377590">
    <property type="protein sequence ID" value="EFJ24380.1"/>
    <property type="molecule type" value="Genomic_DNA"/>
</dbReference>
<dbReference type="KEGG" id="smo:SELMODRAFT_442607"/>
<dbReference type="PANTHER" id="PTHR37188:SF1">
    <property type="entry name" value="MEDIATOR OF RNA POLYMERASE II TRANSCRIPTION SUBUNIT-RELATED"/>
    <property type="match status" value="1"/>
</dbReference>
<feature type="region of interest" description="Disordered" evidence="2">
    <location>
        <begin position="1"/>
        <end position="31"/>
    </location>
</feature>
<dbReference type="GO" id="GO:0016592">
    <property type="term" value="C:mediator complex"/>
    <property type="evidence" value="ECO:0000318"/>
    <property type="project" value="GO_Central"/>
</dbReference>
<gene>
    <name evidence="3" type="ORF">SELMODRAFT_442607</name>
</gene>
<evidence type="ECO:0008006" key="5">
    <source>
        <dbReference type="Google" id="ProtNLM"/>
    </source>
</evidence>
<dbReference type="InterPro" id="IPR038790">
    <property type="entry name" value="Med9_plant"/>
</dbReference>
<dbReference type="OMA" id="HYQLLHL"/>
<dbReference type="OrthoDB" id="779656at2759"/>
<dbReference type="PANTHER" id="PTHR37188">
    <property type="entry name" value="MEDIATOR OF RNA POLYMERASE II TRANSCRIPTION SUBUNIT-RELATED"/>
    <property type="match status" value="1"/>
</dbReference>
<dbReference type="HOGENOM" id="CLU_120190_0_0_1"/>
<keyword evidence="1" id="KW-0175">Coiled coil</keyword>
<keyword evidence="4" id="KW-1185">Reference proteome</keyword>